<reference evidence="1 2" key="1">
    <citation type="journal article" date="2017" name="Plant Biotechnol. J.">
        <title>A comprehensive draft genome sequence for lupin (Lupinus angustifolius), an emerging health food: insights into plant-microbe interactions and legume evolution.</title>
        <authorList>
            <person name="Hane J.K."/>
            <person name="Ming Y."/>
            <person name="Kamphuis L.G."/>
            <person name="Nelson M.N."/>
            <person name="Garg G."/>
            <person name="Atkins C.A."/>
            <person name="Bayer P.E."/>
            <person name="Bravo A."/>
            <person name="Bringans S."/>
            <person name="Cannon S."/>
            <person name="Edwards D."/>
            <person name="Foley R."/>
            <person name="Gao L.L."/>
            <person name="Harrison M.J."/>
            <person name="Huang W."/>
            <person name="Hurgobin B."/>
            <person name="Li S."/>
            <person name="Liu C.W."/>
            <person name="McGrath A."/>
            <person name="Morahan G."/>
            <person name="Murray J."/>
            <person name="Weller J."/>
            <person name="Jian J."/>
            <person name="Singh K.B."/>
        </authorList>
    </citation>
    <scope>NUCLEOTIDE SEQUENCE [LARGE SCALE GENOMIC DNA]</scope>
    <source>
        <strain evidence="2">cv. Tanjil</strain>
        <tissue evidence="1">Whole plant</tissue>
    </source>
</reference>
<accession>A0A1J7I958</accession>
<dbReference type="EMBL" id="CM007366">
    <property type="protein sequence ID" value="OIW09395.1"/>
    <property type="molecule type" value="Genomic_DNA"/>
</dbReference>
<protein>
    <submittedName>
        <fullName evidence="1">Uncharacterized protein</fullName>
    </submittedName>
</protein>
<proteinExistence type="predicted"/>
<keyword evidence="2" id="KW-1185">Reference proteome</keyword>
<name>A0A1J7I958_LUPAN</name>
<evidence type="ECO:0000313" key="1">
    <source>
        <dbReference type="EMBL" id="OIW09395.1"/>
    </source>
</evidence>
<sequence length="57" mass="6603">MAFDQNVEEFMIHDMPPKYQFHHFLCSHIGPTTTMMNFTLEALSIQFSTKLQLLAVA</sequence>
<dbReference type="Proteomes" id="UP000188354">
    <property type="component" value="Chromosome LG06"/>
</dbReference>
<organism evidence="1 2">
    <name type="scientific">Lupinus angustifolius</name>
    <name type="common">Narrow-leaved blue lupine</name>
    <dbReference type="NCBI Taxonomy" id="3871"/>
    <lineage>
        <taxon>Eukaryota</taxon>
        <taxon>Viridiplantae</taxon>
        <taxon>Streptophyta</taxon>
        <taxon>Embryophyta</taxon>
        <taxon>Tracheophyta</taxon>
        <taxon>Spermatophyta</taxon>
        <taxon>Magnoliopsida</taxon>
        <taxon>eudicotyledons</taxon>
        <taxon>Gunneridae</taxon>
        <taxon>Pentapetalae</taxon>
        <taxon>rosids</taxon>
        <taxon>fabids</taxon>
        <taxon>Fabales</taxon>
        <taxon>Fabaceae</taxon>
        <taxon>Papilionoideae</taxon>
        <taxon>50 kb inversion clade</taxon>
        <taxon>genistoids sensu lato</taxon>
        <taxon>core genistoids</taxon>
        <taxon>Genisteae</taxon>
        <taxon>Lupinus</taxon>
    </lineage>
</organism>
<evidence type="ECO:0000313" key="2">
    <source>
        <dbReference type="Proteomes" id="UP000188354"/>
    </source>
</evidence>
<dbReference type="Gramene" id="OIW09395">
    <property type="protein sequence ID" value="OIW09395"/>
    <property type="gene ID" value="TanjilG_20992"/>
</dbReference>
<gene>
    <name evidence="1" type="ORF">TanjilG_20992</name>
</gene>
<dbReference type="AlphaFoldDB" id="A0A1J7I958"/>